<protein>
    <submittedName>
        <fullName evidence="1">Uncharacterized protein</fullName>
    </submittedName>
</protein>
<dbReference type="RefSeq" id="WP_148691790.1">
    <property type="nucleotide sequence ID" value="NZ_CP020477.1"/>
</dbReference>
<sequence length="103" mass="11705">MSNVKIIFGPFGDNGVTSLLYEVINSLPNKYDINIDIETNLLYDYISPTVEINGRRVIFDYSNEAEAKEKIRKLIKGELIDDNKPSKIKLFQDNVFSDGVAVF</sequence>
<keyword evidence="2" id="KW-1185">Reference proteome</keyword>
<dbReference type="KEGG" id="aman:B6F84_08230"/>
<dbReference type="AlphaFoldDB" id="A0A1W6K0B3"/>
<accession>A0A1W6K0B3</accession>
<dbReference type="Proteomes" id="UP000193404">
    <property type="component" value="Chromosome"/>
</dbReference>
<name>A0A1W6K0B3_9CREN</name>
<dbReference type="GeneID" id="41590897"/>
<organism evidence="1 2">
    <name type="scientific">Acidianus manzaensis</name>
    <dbReference type="NCBI Taxonomy" id="282676"/>
    <lineage>
        <taxon>Archaea</taxon>
        <taxon>Thermoproteota</taxon>
        <taxon>Thermoprotei</taxon>
        <taxon>Sulfolobales</taxon>
        <taxon>Sulfolobaceae</taxon>
        <taxon>Acidianus</taxon>
    </lineage>
</organism>
<dbReference type="EMBL" id="CP020477">
    <property type="protein sequence ID" value="ARM76011.1"/>
    <property type="molecule type" value="Genomic_DNA"/>
</dbReference>
<proteinExistence type="predicted"/>
<reference evidence="1 2" key="1">
    <citation type="submission" date="2017-03" db="EMBL/GenBank/DDBJ databases">
        <title>Sulfur activation and transportation mechanism of thermophilic Archaea Acidianus manzaensis YN-25.</title>
        <authorList>
            <person name="Ma Y."/>
            <person name="Yang Y."/>
            <person name="Xia J."/>
        </authorList>
    </citation>
    <scope>NUCLEOTIDE SEQUENCE [LARGE SCALE GENOMIC DNA]</scope>
    <source>
        <strain evidence="1 2">YN-25</strain>
    </source>
</reference>
<dbReference type="OrthoDB" id="38163at2157"/>
<evidence type="ECO:0000313" key="1">
    <source>
        <dbReference type="EMBL" id="ARM76011.1"/>
    </source>
</evidence>
<gene>
    <name evidence="1" type="ORF">B6F84_08230</name>
</gene>
<evidence type="ECO:0000313" key="2">
    <source>
        <dbReference type="Proteomes" id="UP000193404"/>
    </source>
</evidence>
<dbReference type="STRING" id="282676.B6F84_08230"/>